<reference evidence="6" key="1">
    <citation type="journal article" date="2014" name="Proc. Natl. Acad. Sci. U.S.A.">
        <title>Extensive sampling of basidiomycete genomes demonstrates inadequacy of the white-rot/brown-rot paradigm for wood decay fungi.</title>
        <authorList>
            <person name="Riley R."/>
            <person name="Salamov A.A."/>
            <person name="Brown D.W."/>
            <person name="Nagy L.G."/>
            <person name="Floudas D."/>
            <person name="Held B.W."/>
            <person name="Levasseur A."/>
            <person name="Lombard V."/>
            <person name="Morin E."/>
            <person name="Otillar R."/>
            <person name="Lindquist E.A."/>
            <person name="Sun H."/>
            <person name="LaButti K.M."/>
            <person name="Schmutz J."/>
            <person name="Jabbour D."/>
            <person name="Luo H."/>
            <person name="Baker S.E."/>
            <person name="Pisabarro A.G."/>
            <person name="Walton J.D."/>
            <person name="Blanchette R.A."/>
            <person name="Henrissat B."/>
            <person name="Martin F."/>
            <person name="Cullen D."/>
            <person name="Hibbett D.S."/>
            <person name="Grigoriev I.V."/>
        </authorList>
    </citation>
    <scope>NUCLEOTIDE SEQUENCE [LARGE SCALE GENOMIC DNA]</scope>
    <source>
        <strain evidence="6">FD-172 SS1</strain>
    </source>
</reference>
<feature type="domain" description="YDG" evidence="4">
    <location>
        <begin position="32"/>
        <end position="176"/>
    </location>
</feature>
<dbReference type="AlphaFoldDB" id="A0A067M8D5"/>
<dbReference type="EMBL" id="KL198100">
    <property type="protein sequence ID" value="KDQ07811.1"/>
    <property type="molecule type" value="Genomic_DNA"/>
</dbReference>
<dbReference type="PROSITE" id="PS51015">
    <property type="entry name" value="YDG"/>
    <property type="match status" value="1"/>
</dbReference>
<evidence type="ECO:0000256" key="2">
    <source>
        <dbReference type="PROSITE-ProRule" id="PRU00358"/>
    </source>
</evidence>
<dbReference type="OrthoDB" id="2270193at2759"/>
<dbReference type="SMART" id="SM00466">
    <property type="entry name" value="SRA"/>
    <property type="match status" value="1"/>
</dbReference>
<gene>
    <name evidence="5" type="ORF">BOTBODRAFT_38494</name>
</gene>
<dbReference type="GO" id="GO:0044027">
    <property type="term" value="P:negative regulation of gene expression via chromosomal CpG island methylation"/>
    <property type="evidence" value="ECO:0007669"/>
    <property type="project" value="TreeGrafter"/>
</dbReference>
<name>A0A067M8D5_BOTB1</name>
<dbReference type="InParanoid" id="A0A067M8D5"/>
<dbReference type="GO" id="GO:0016567">
    <property type="term" value="P:protein ubiquitination"/>
    <property type="evidence" value="ECO:0007669"/>
    <property type="project" value="TreeGrafter"/>
</dbReference>
<evidence type="ECO:0000256" key="1">
    <source>
        <dbReference type="ARBA" id="ARBA00023242"/>
    </source>
</evidence>
<dbReference type="InterPro" id="IPR036987">
    <property type="entry name" value="SRA-YDG_sf"/>
</dbReference>
<feature type="region of interest" description="Disordered" evidence="3">
    <location>
        <begin position="1"/>
        <end position="38"/>
    </location>
</feature>
<feature type="compositionally biased region" description="Basic and acidic residues" evidence="3">
    <location>
        <begin position="1"/>
        <end position="36"/>
    </location>
</feature>
<comment type="subcellular location">
    <subcellularLocation>
        <location evidence="2">Nucleus</location>
    </subcellularLocation>
</comment>
<dbReference type="Gene3D" id="2.30.280.10">
    <property type="entry name" value="SRA-YDG"/>
    <property type="match status" value="1"/>
</dbReference>
<accession>A0A067M8D5</accession>
<evidence type="ECO:0000256" key="3">
    <source>
        <dbReference type="SAM" id="MobiDB-lite"/>
    </source>
</evidence>
<dbReference type="PANTHER" id="PTHR14140">
    <property type="entry name" value="E3 UBIQUITIN-PROTEIN LIGASE UHRF-RELATED"/>
    <property type="match status" value="1"/>
</dbReference>
<dbReference type="SUPFAM" id="SSF88697">
    <property type="entry name" value="PUA domain-like"/>
    <property type="match status" value="1"/>
</dbReference>
<dbReference type="Pfam" id="PF02182">
    <property type="entry name" value="SAD_SRA"/>
    <property type="match status" value="1"/>
</dbReference>
<sequence>MASESFRARLARDPRYYDPQDFERDGDNGRFGHIDGTKIGQMWPSRRELSEAGVHIPRKAGISGGPHTGSSSVVVSGAYRDDIDYGDVLYYTGAGGRDEDDMYGGPAEQSKDQDFHHPHNHALRASFERNRPVRVIRAVIHGGGKMYRYDGLYDVKSADLVKGESGYAICRFKLVRRKDQGDGGQ</sequence>
<evidence type="ECO:0000313" key="6">
    <source>
        <dbReference type="Proteomes" id="UP000027195"/>
    </source>
</evidence>
<keyword evidence="6" id="KW-1185">Reference proteome</keyword>
<dbReference type="GO" id="GO:0005634">
    <property type="term" value="C:nucleus"/>
    <property type="evidence" value="ECO:0007669"/>
    <property type="project" value="UniProtKB-SubCell"/>
</dbReference>
<dbReference type="Proteomes" id="UP000027195">
    <property type="component" value="Unassembled WGS sequence"/>
</dbReference>
<dbReference type="HOGENOM" id="CLU_090083_2_0_1"/>
<evidence type="ECO:0000313" key="5">
    <source>
        <dbReference type="EMBL" id="KDQ07811.1"/>
    </source>
</evidence>
<organism evidence="5 6">
    <name type="scientific">Botryobasidium botryosum (strain FD-172 SS1)</name>
    <dbReference type="NCBI Taxonomy" id="930990"/>
    <lineage>
        <taxon>Eukaryota</taxon>
        <taxon>Fungi</taxon>
        <taxon>Dikarya</taxon>
        <taxon>Basidiomycota</taxon>
        <taxon>Agaricomycotina</taxon>
        <taxon>Agaricomycetes</taxon>
        <taxon>Cantharellales</taxon>
        <taxon>Botryobasidiaceae</taxon>
        <taxon>Botryobasidium</taxon>
    </lineage>
</organism>
<dbReference type="InterPro" id="IPR045134">
    <property type="entry name" value="UHRF1/2-like"/>
</dbReference>
<proteinExistence type="predicted"/>
<evidence type="ECO:0000259" key="4">
    <source>
        <dbReference type="PROSITE" id="PS51015"/>
    </source>
</evidence>
<dbReference type="InterPro" id="IPR003105">
    <property type="entry name" value="SRA_YDG"/>
</dbReference>
<dbReference type="InterPro" id="IPR015947">
    <property type="entry name" value="PUA-like_sf"/>
</dbReference>
<keyword evidence="1 2" id="KW-0539">Nucleus</keyword>
<dbReference type="PANTHER" id="PTHR14140:SF27">
    <property type="entry name" value="OS04G0289800 PROTEIN"/>
    <property type="match status" value="1"/>
</dbReference>
<dbReference type="STRING" id="930990.A0A067M8D5"/>
<dbReference type="GO" id="GO:0061630">
    <property type="term" value="F:ubiquitin protein ligase activity"/>
    <property type="evidence" value="ECO:0007669"/>
    <property type="project" value="TreeGrafter"/>
</dbReference>
<protein>
    <recommendedName>
        <fullName evidence="4">YDG domain-containing protein</fullName>
    </recommendedName>
</protein>